<name>A0A410WXW9_9BACL</name>
<dbReference type="SUPFAM" id="SSF46785">
    <property type="entry name" value="Winged helix' DNA-binding domain"/>
    <property type="match status" value="1"/>
</dbReference>
<feature type="domain" description="HTH arsR-type" evidence="4">
    <location>
        <begin position="4"/>
        <end position="103"/>
    </location>
</feature>
<reference evidence="5 8" key="2">
    <citation type="submission" date="2022-05" db="EMBL/GenBank/DDBJ databases">
        <title>Genome Sequencing of Bee-Associated Microbes.</title>
        <authorList>
            <person name="Dunlap C."/>
        </authorList>
    </citation>
    <scope>NUCLEOTIDE SEQUENCE [LARGE SCALE GENOMIC DNA]</scope>
    <source>
        <strain evidence="5 8">NRRL B-23120</strain>
    </source>
</reference>
<dbReference type="InterPro" id="IPR036388">
    <property type="entry name" value="WH-like_DNA-bd_sf"/>
</dbReference>
<dbReference type="OrthoDB" id="9798835at2"/>
<evidence type="ECO:0000313" key="6">
    <source>
        <dbReference type="EMBL" id="QAV19258.1"/>
    </source>
</evidence>
<dbReference type="PRINTS" id="PR00778">
    <property type="entry name" value="HTHARSR"/>
</dbReference>
<dbReference type="Proteomes" id="UP001527202">
    <property type="component" value="Unassembled WGS sequence"/>
</dbReference>
<dbReference type="Gene3D" id="1.10.10.10">
    <property type="entry name" value="Winged helix-like DNA-binding domain superfamily/Winged helix DNA-binding domain"/>
    <property type="match status" value="1"/>
</dbReference>
<dbReference type="InterPro" id="IPR011991">
    <property type="entry name" value="ArsR-like_HTH"/>
</dbReference>
<dbReference type="SMART" id="SM00418">
    <property type="entry name" value="HTH_ARSR"/>
    <property type="match status" value="1"/>
</dbReference>
<proteinExistence type="predicted"/>
<evidence type="ECO:0000259" key="4">
    <source>
        <dbReference type="PROSITE" id="PS50987"/>
    </source>
</evidence>
<keyword evidence="1" id="KW-0805">Transcription regulation</keyword>
<dbReference type="GO" id="GO:0003700">
    <property type="term" value="F:DNA-binding transcription factor activity"/>
    <property type="evidence" value="ECO:0007669"/>
    <property type="project" value="InterPro"/>
</dbReference>
<dbReference type="Pfam" id="PF01022">
    <property type="entry name" value="HTH_5"/>
    <property type="match status" value="1"/>
</dbReference>
<dbReference type="GO" id="GO:0003677">
    <property type="term" value="F:DNA binding"/>
    <property type="evidence" value="ECO:0007669"/>
    <property type="project" value="UniProtKB-KW"/>
</dbReference>
<evidence type="ECO:0000256" key="1">
    <source>
        <dbReference type="ARBA" id="ARBA00023015"/>
    </source>
</evidence>
<organism evidence="6 7">
    <name type="scientific">Paenibacillus chitinolyticus</name>
    <dbReference type="NCBI Taxonomy" id="79263"/>
    <lineage>
        <taxon>Bacteria</taxon>
        <taxon>Bacillati</taxon>
        <taxon>Bacillota</taxon>
        <taxon>Bacilli</taxon>
        <taxon>Bacillales</taxon>
        <taxon>Paenibacillaceae</taxon>
        <taxon>Paenibacillus</taxon>
    </lineage>
</organism>
<dbReference type="CDD" id="cd00090">
    <property type="entry name" value="HTH_ARSR"/>
    <property type="match status" value="1"/>
</dbReference>
<dbReference type="InterPro" id="IPR051081">
    <property type="entry name" value="HTH_MetalResp_TranReg"/>
</dbReference>
<dbReference type="GeneID" id="95376480"/>
<evidence type="ECO:0000256" key="2">
    <source>
        <dbReference type="ARBA" id="ARBA00023125"/>
    </source>
</evidence>
<protein>
    <submittedName>
        <fullName evidence="6">ArsR family transcriptional regulator</fullName>
    </submittedName>
    <submittedName>
        <fullName evidence="5">Metalloregulator ArsR/SmtB family transcription factor</fullName>
    </submittedName>
</protein>
<reference evidence="6 7" key="1">
    <citation type="submission" date="2018-01" db="EMBL/GenBank/DDBJ databases">
        <title>The whole genome sequencing and assembly of Paenibacillus chitinolyticus KCCM 41400 strain.</title>
        <authorList>
            <person name="Kim J.-Y."/>
            <person name="Park M.-K."/>
            <person name="Lee Y.-J."/>
            <person name="Yi H."/>
            <person name="Bahn Y.-S."/>
            <person name="Kim J.F."/>
            <person name="Lee D.-W."/>
        </authorList>
    </citation>
    <scope>NUCLEOTIDE SEQUENCE [LARGE SCALE GENOMIC DNA]</scope>
    <source>
        <strain evidence="6 7">KCCM 41400</strain>
    </source>
</reference>
<dbReference type="KEGG" id="pchi:PC41400_16860"/>
<keyword evidence="8" id="KW-1185">Reference proteome</keyword>
<dbReference type="EMBL" id="JAMDMJ010000029">
    <property type="protein sequence ID" value="MCY9598114.1"/>
    <property type="molecule type" value="Genomic_DNA"/>
</dbReference>
<evidence type="ECO:0000313" key="7">
    <source>
        <dbReference type="Proteomes" id="UP000288943"/>
    </source>
</evidence>
<dbReference type="NCBIfam" id="NF033788">
    <property type="entry name" value="HTH_metalloreg"/>
    <property type="match status" value="1"/>
</dbReference>
<dbReference type="RefSeq" id="WP_042226157.1">
    <property type="nucleotide sequence ID" value="NZ_CP026520.1"/>
</dbReference>
<dbReference type="PANTHER" id="PTHR33154:SF18">
    <property type="entry name" value="ARSENICAL RESISTANCE OPERON REPRESSOR"/>
    <property type="match status" value="1"/>
</dbReference>
<evidence type="ECO:0000313" key="5">
    <source>
        <dbReference type="EMBL" id="MCY9598114.1"/>
    </source>
</evidence>
<dbReference type="InterPro" id="IPR001845">
    <property type="entry name" value="HTH_ArsR_DNA-bd_dom"/>
</dbReference>
<gene>
    <name evidence="5" type="ORF">M5X16_20395</name>
    <name evidence="6" type="ORF">PC41400_16860</name>
</gene>
<dbReference type="Proteomes" id="UP000288943">
    <property type="component" value="Chromosome"/>
</dbReference>
<evidence type="ECO:0000313" key="8">
    <source>
        <dbReference type="Proteomes" id="UP001527202"/>
    </source>
</evidence>
<dbReference type="InterPro" id="IPR036390">
    <property type="entry name" value="WH_DNA-bd_sf"/>
</dbReference>
<dbReference type="AlphaFoldDB" id="A0A410WXW9"/>
<keyword evidence="2" id="KW-0238">DNA-binding</keyword>
<keyword evidence="3" id="KW-0804">Transcription</keyword>
<dbReference type="PANTHER" id="PTHR33154">
    <property type="entry name" value="TRANSCRIPTIONAL REGULATOR, ARSR FAMILY"/>
    <property type="match status" value="1"/>
</dbReference>
<evidence type="ECO:0000256" key="3">
    <source>
        <dbReference type="ARBA" id="ARBA00023163"/>
    </source>
</evidence>
<dbReference type="EMBL" id="CP026520">
    <property type="protein sequence ID" value="QAV19258.1"/>
    <property type="molecule type" value="Genomic_DNA"/>
</dbReference>
<accession>A0A410WXW9</accession>
<dbReference type="PROSITE" id="PS50987">
    <property type="entry name" value="HTH_ARSR_2"/>
    <property type="match status" value="1"/>
</dbReference>
<sequence>MEQTHVDDISIIAQTFKLLGDKTRLTIMKLLEHQECCVCELVEIINTSQPAVSQHLRKLKDAGLVKETRRGQWVFYSLNTENKQYEMVEKLIQQLPSQDHEFTLLENKGLRIICN</sequence>